<evidence type="ECO:0000313" key="3">
    <source>
        <dbReference type="Proteomes" id="UP000289260"/>
    </source>
</evidence>
<accession>A0A4P6KEU8</accession>
<reference evidence="2 3" key="1">
    <citation type="submission" date="2019-02" db="EMBL/GenBank/DDBJ databases">
        <authorList>
            <person name="Sun L."/>
            <person name="Pan D."/>
            <person name="Wu X."/>
        </authorList>
    </citation>
    <scope>NUCLEOTIDE SEQUENCE [LARGE SCALE GENOMIC DNA]</scope>
    <source>
        <strain evidence="2 3">JW-1</strain>
    </source>
</reference>
<keyword evidence="1" id="KW-1133">Transmembrane helix</keyword>
<dbReference type="AlphaFoldDB" id="A0A4P6KEU8"/>
<organism evidence="2 3">
    <name type="scientific">Leucobacter triazinivorans</name>
    <dbReference type="NCBI Taxonomy" id="1784719"/>
    <lineage>
        <taxon>Bacteria</taxon>
        <taxon>Bacillati</taxon>
        <taxon>Actinomycetota</taxon>
        <taxon>Actinomycetes</taxon>
        <taxon>Micrococcales</taxon>
        <taxon>Microbacteriaceae</taxon>
        <taxon>Leucobacter</taxon>
    </lineage>
</organism>
<keyword evidence="1" id="KW-0812">Transmembrane</keyword>
<evidence type="ECO:0000256" key="1">
    <source>
        <dbReference type="SAM" id="Phobius"/>
    </source>
</evidence>
<dbReference type="OrthoDB" id="5150216at2"/>
<keyword evidence="1" id="KW-0472">Membrane</keyword>
<dbReference type="Proteomes" id="UP000289260">
    <property type="component" value="Chromosome"/>
</dbReference>
<feature type="transmembrane region" description="Helical" evidence="1">
    <location>
        <begin position="6"/>
        <end position="32"/>
    </location>
</feature>
<gene>
    <name evidence="2" type="ORF">EVS81_07790</name>
</gene>
<dbReference type="RefSeq" id="WP_130109878.1">
    <property type="nucleotide sequence ID" value="NZ_CP035806.1"/>
</dbReference>
<name>A0A4P6KEU8_9MICO</name>
<dbReference type="EMBL" id="CP035806">
    <property type="protein sequence ID" value="QBE48743.1"/>
    <property type="molecule type" value="Genomic_DNA"/>
</dbReference>
<protein>
    <submittedName>
        <fullName evidence="2">Uncharacterized protein</fullName>
    </submittedName>
</protein>
<keyword evidence="3" id="KW-1185">Reference proteome</keyword>
<proteinExistence type="predicted"/>
<dbReference type="KEGG" id="ltr:EVS81_07790"/>
<evidence type="ECO:0000313" key="2">
    <source>
        <dbReference type="EMBL" id="QBE48743.1"/>
    </source>
</evidence>
<sequence length="79" mass="8470">MSAPVLAALIAAGGVLGAAVITACATLAGLLWRRMIRAEVTNHGLWAYTRDLIDHIYRGRIGPPPSPPDHIKHLYQTGD</sequence>